<dbReference type="InterPro" id="IPR010845">
    <property type="entry name" value="FlaF"/>
</dbReference>
<reference evidence="1 2" key="1">
    <citation type="submission" date="2020-08" db="EMBL/GenBank/DDBJ databases">
        <title>Genomic Encyclopedia of Type Strains, Phase IV (KMG-IV): sequencing the most valuable type-strain genomes for metagenomic binning, comparative biology and taxonomic classification.</title>
        <authorList>
            <person name="Goeker M."/>
        </authorList>
    </citation>
    <scope>NUCLEOTIDE SEQUENCE [LARGE SCALE GENOMIC DNA]</scope>
    <source>
        <strain evidence="1 2">DSM 102850</strain>
    </source>
</reference>
<name>A0A840I443_9PROT</name>
<dbReference type="Pfam" id="PF07309">
    <property type="entry name" value="FlaF"/>
    <property type="match status" value="1"/>
</dbReference>
<keyword evidence="1" id="KW-0282">Flagellum</keyword>
<dbReference type="RefSeq" id="WP_183818429.1">
    <property type="nucleotide sequence ID" value="NZ_JACHOB010000004.1"/>
</dbReference>
<comment type="caution">
    <text evidence="1">The sequence shown here is derived from an EMBL/GenBank/DDBJ whole genome shotgun (WGS) entry which is preliminary data.</text>
</comment>
<proteinExistence type="predicted"/>
<evidence type="ECO:0000313" key="2">
    <source>
        <dbReference type="Proteomes" id="UP000563524"/>
    </source>
</evidence>
<sequence length="121" mass="12846">MYSDAQAGYAQARRQTLSPRGAERALLLELAGQLGRDEQPFTALADAVHRNVQLWTTLATDLSSPQNALPPEIRGSLLSLAGFVLRHSNGVLSESADAKVLADINRQVAAGLAAPTREKAA</sequence>
<evidence type="ECO:0000313" key="1">
    <source>
        <dbReference type="EMBL" id="MBB4659639.1"/>
    </source>
</evidence>
<accession>A0A840I443</accession>
<keyword evidence="1" id="KW-0966">Cell projection</keyword>
<dbReference type="AlphaFoldDB" id="A0A840I443"/>
<gene>
    <name evidence="1" type="ORF">GGQ59_002176</name>
</gene>
<organism evidence="1 2">
    <name type="scientific">Parvularcula dongshanensis</name>
    <dbReference type="NCBI Taxonomy" id="1173995"/>
    <lineage>
        <taxon>Bacteria</taxon>
        <taxon>Pseudomonadati</taxon>
        <taxon>Pseudomonadota</taxon>
        <taxon>Alphaproteobacteria</taxon>
        <taxon>Parvularculales</taxon>
        <taxon>Parvularculaceae</taxon>
        <taxon>Parvularcula</taxon>
    </lineage>
</organism>
<protein>
    <submittedName>
        <fullName evidence="1">Flagellar protein FlaF</fullName>
    </submittedName>
</protein>
<keyword evidence="1" id="KW-0969">Cilium</keyword>
<dbReference type="EMBL" id="JACHOB010000004">
    <property type="protein sequence ID" value="MBB4659639.1"/>
    <property type="molecule type" value="Genomic_DNA"/>
</dbReference>
<dbReference type="Proteomes" id="UP000563524">
    <property type="component" value="Unassembled WGS sequence"/>
</dbReference>
<keyword evidence="2" id="KW-1185">Reference proteome</keyword>
<dbReference type="GO" id="GO:0044781">
    <property type="term" value="P:bacterial-type flagellum organization"/>
    <property type="evidence" value="ECO:0007669"/>
    <property type="project" value="InterPro"/>
</dbReference>